<dbReference type="EMBL" id="FNCA01000002">
    <property type="protein sequence ID" value="SDF43282.1"/>
    <property type="molecule type" value="Genomic_DNA"/>
</dbReference>
<keyword evidence="3" id="KW-1185">Reference proteome</keyword>
<proteinExistence type="predicted"/>
<evidence type="ECO:0000313" key="2">
    <source>
        <dbReference type="EMBL" id="SDF43282.1"/>
    </source>
</evidence>
<evidence type="ECO:0000256" key="1">
    <source>
        <dbReference type="SAM" id="Phobius"/>
    </source>
</evidence>
<keyword evidence="1" id="KW-0472">Membrane</keyword>
<dbReference type="RefSeq" id="WP_091708439.1">
    <property type="nucleotide sequence ID" value="NZ_FNCA01000002.1"/>
</dbReference>
<feature type="transmembrane region" description="Helical" evidence="1">
    <location>
        <begin position="332"/>
        <end position="351"/>
    </location>
</feature>
<keyword evidence="1" id="KW-1133">Transmembrane helix</keyword>
<comment type="caution">
    <text evidence="2">The sequence shown here is derived from an EMBL/GenBank/DDBJ whole genome shotgun (WGS) entry which is preliminary data.</text>
</comment>
<evidence type="ECO:0000313" key="3">
    <source>
        <dbReference type="Proteomes" id="UP000199259"/>
    </source>
</evidence>
<keyword evidence="1" id="KW-0812">Transmembrane</keyword>
<sequence length="353" mass="38521">MNKIIISLFLVFISVSTASAASYSLPSDMTLARSICYYQDGQFFLSGSTTSYGEAVYIWEPGVSASLYVSNADYGIESLYYDGSNLYFSDGELIFKRLQANGVLDMDSATIDDVHTVFQSGGSGWVSSIYDHQDGYLYIGTGSVRSGVGDFNPKLWKVHKGTESQSIWYTNSSVSGEWYYIFGHPNGEIHVVQAENNYPGNGLNIWNLTSSVPSFNPVVSYITSSWYKGAKSDTDGIIYYVGMDELRYYNPSSGTHAQISSLGNYGWDLLIDSGGVIYVVLQDQIKTYSTINLAGGYFPSSAGSSEDDSSTTGNPLLNLDSPEDAKEVATNYSGITWILLICLFLMAAMGGKN</sequence>
<dbReference type="SUPFAM" id="SSF101898">
    <property type="entry name" value="NHL repeat"/>
    <property type="match status" value="1"/>
</dbReference>
<dbReference type="Proteomes" id="UP000199259">
    <property type="component" value="Unassembled WGS sequence"/>
</dbReference>
<protein>
    <submittedName>
        <fullName evidence="2">Uncharacterized protein</fullName>
    </submittedName>
</protein>
<organism evidence="2 3">
    <name type="scientific">Methanolobus vulcani</name>
    <dbReference type="NCBI Taxonomy" id="38026"/>
    <lineage>
        <taxon>Archaea</taxon>
        <taxon>Methanobacteriati</taxon>
        <taxon>Methanobacteriota</taxon>
        <taxon>Stenosarchaea group</taxon>
        <taxon>Methanomicrobia</taxon>
        <taxon>Methanosarcinales</taxon>
        <taxon>Methanosarcinaceae</taxon>
        <taxon>Methanolobus</taxon>
    </lineage>
</organism>
<accession>A0A7Z7AUR5</accession>
<dbReference type="AlphaFoldDB" id="A0A7Z7AUR5"/>
<name>A0A7Z7AUR5_9EURY</name>
<gene>
    <name evidence="2" type="ORF">SAMN04488589_0502</name>
</gene>
<reference evidence="2 3" key="1">
    <citation type="submission" date="2016-10" db="EMBL/GenBank/DDBJ databases">
        <authorList>
            <person name="Varghese N."/>
            <person name="Submissions S."/>
        </authorList>
    </citation>
    <scope>NUCLEOTIDE SEQUENCE [LARGE SCALE GENOMIC DNA]</scope>
    <source>
        <strain evidence="2 3">PL 12/M</strain>
    </source>
</reference>